<organism evidence="1 2">
    <name type="scientific">Flavobacterium ardleyense</name>
    <dbReference type="NCBI Taxonomy" id="2038737"/>
    <lineage>
        <taxon>Bacteria</taxon>
        <taxon>Pseudomonadati</taxon>
        <taxon>Bacteroidota</taxon>
        <taxon>Flavobacteriia</taxon>
        <taxon>Flavobacteriales</taxon>
        <taxon>Flavobacteriaceae</taxon>
        <taxon>Flavobacterium</taxon>
    </lineage>
</organism>
<evidence type="ECO:0000313" key="1">
    <source>
        <dbReference type="EMBL" id="MFD2907820.1"/>
    </source>
</evidence>
<evidence type="ECO:0000313" key="2">
    <source>
        <dbReference type="Proteomes" id="UP001597549"/>
    </source>
</evidence>
<reference evidence="2" key="1">
    <citation type="journal article" date="2019" name="Int. J. Syst. Evol. Microbiol.">
        <title>The Global Catalogue of Microorganisms (GCM) 10K type strain sequencing project: providing services to taxonomists for standard genome sequencing and annotation.</title>
        <authorList>
            <consortium name="The Broad Institute Genomics Platform"/>
            <consortium name="The Broad Institute Genome Sequencing Center for Infectious Disease"/>
            <person name="Wu L."/>
            <person name="Ma J."/>
        </authorList>
    </citation>
    <scope>NUCLEOTIDE SEQUENCE [LARGE SCALE GENOMIC DNA]</scope>
    <source>
        <strain evidence="2">KCTC 52644</strain>
    </source>
</reference>
<dbReference type="EMBL" id="JBHUOL010000006">
    <property type="protein sequence ID" value="MFD2907820.1"/>
    <property type="molecule type" value="Genomic_DNA"/>
</dbReference>
<dbReference type="Proteomes" id="UP001597549">
    <property type="component" value="Unassembled WGS sequence"/>
</dbReference>
<comment type="caution">
    <text evidence="1">The sequence shown here is derived from an EMBL/GenBank/DDBJ whole genome shotgun (WGS) entry which is preliminary data.</text>
</comment>
<accession>A0ABW5Z654</accession>
<proteinExistence type="predicted"/>
<name>A0ABW5Z654_9FLAO</name>
<gene>
    <name evidence="1" type="ORF">ACFSX9_03635</name>
</gene>
<keyword evidence="2" id="KW-1185">Reference proteome</keyword>
<sequence>MKTKDEAILELRGTALGIVNEDSSVEERFQNEILRPILKLQNDLLLEVFINYAKTQKDLFFTLSLSKKQLYIENALQKDVKFSNSLKGMIIGFFTIAEYKEYSQNTSNINKRMTNLLTERFKSQMQLIEK</sequence>
<protein>
    <submittedName>
        <fullName evidence="1">Glyoxalase</fullName>
    </submittedName>
</protein>
<dbReference type="RefSeq" id="WP_379804531.1">
    <property type="nucleotide sequence ID" value="NZ_JBHUOL010000006.1"/>
</dbReference>